<evidence type="ECO:0000313" key="3">
    <source>
        <dbReference type="Proteomes" id="UP000194440"/>
    </source>
</evidence>
<gene>
    <name evidence="2" type="ORF">CBP36_21790</name>
</gene>
<dbReference type="Gene3D" id="1.10.8.730">
    <property type="match status" value="1"/>
</dbReference>
<reference evidence="2" key="1">
    <citation type="submission" date="2017-05" db="EMBL/GenBank/DDBJ databases">
        <title>Polyphasic characterization of four soil-derived phenanthrene-degrading Acidovorax strains and proposal of Acidovorax phenanthrenivorans sp. nov.</title>
        <authorList>
            <person name="Singleton D."/>
            <person name="Lee J."/>
            <person name="Dickey A.N."/>
            <person name="Stroud A."/>
            <person name="Scholl E.H."/>
            <person name="Wright F.A."/>
            <person name="Aitken M.D."/>
        </authorList>
    </citation>
    <scope>NUCLEOTIDE SEQUENCE</scope>
    <source>
        <strain evidence="2">P4</strain>
        <plasmid evidence="2">pACP4.4</plasmid>
    </source>
</reference>
<dbReference type="InterPro" id="IPR053155">
    <property type="entry name" value="F-pilin_assembly_TraC"/>
</dbReference>
<evidence type="ECO:0000313" key="2">
    <source>
        <dbReference type="EMBL" id="ART61596.1"/>
    </source>
</evidence>
<dbReference type="EMBL" id="CP021370">
    <property type="protein sequence ID" value="ART61596.1"/>
    <property type="molecule type" value="Genomic_DNA"/>
</dbReference>
<dbReference type="InterPro" id="IPR027417">
    <property type="entry name" value="P-loop_NTPase"/>
</dbReference>
<dbReference type="RefSeq" id="WP_029309677.1">
    <property type="nucleotide sequence ID" value="NZ_CP021370.1"/>
</dbReference>
<evidence type="ECO:0000259" key="1">
    <source>
        <dbReference type="Pfam" id="PF19044"/>
    </source>
</evidence>
<dbReference type="OrthoDB" id="9816422at2"/>
<dbReference type="SUPFAM" id="SSF52540">
    <property type="entry name" value="P-loop containing nucleoside triphosphate hydrolases"/>
    <property type="match status" value="1"/>
</dbReference>
<dbReference type="NCBIfam" id="TIGR02746">
    <property type="entry name" value="TraC-F-type"/>
    <property type="match status" value="1"/>
</dbReference>
<protein>
    <submittedName>
        <fullName evidence="2">Type-IV secretion system protein TraC</fullName>
    </submittedName>
</protein>
<sequence length="874" mass="98687">MQDSMMDKLKGAAARFWDETVLGNTSDVGSQPAPVAAANEVTSLYGLHSILKYDQYDPDTGLFYNDNSVAFCFEVIAQTGADDDMASRLNTLFTPVPPHYGIQWCLFGSPVLDDQFQAYMDQRHIAVDNGKTTPFFQELAKRRVEYIYKAKGKPLWPNDNYVVKNIRLLFSITKAGSFRDAKLVEEMYELRETVRASLRTASLPSFPLDADGLISFLWPILNPESMFSKEPFPDLRYDDGKSIKNQVTAFGQHVRVKANELLFGLPPEKQGDEDKRIAVRGFGVLQYPQKKELWEMANIIGSFFDDGLQYPCPFLVCGGVFTLDPNVVDGKAQIKAARTKQNAKSKMAEFQPELQAQANDWDIVLHQLNNGGSMCELYHTLLLFAPKRLINRASQVALNVWRSERFTICPLQLLQLTALYSSLPMTLTETVRDDLQKLRLITSKTTVNAVDMAPVIGEWKGAGDPVMMFFGRRGTPTFLDFYSNQQGNYNVFVAGVSGSGKSVTMNEVVSAYRGIGARVWVIDVGRSYQNLIRLQKGTFLEFTPSTKLCINPFTWVGTDDELDFKAEMRMLKPMIGRMASPNAPLTEFQYALIGEAITAVWQDYGQDTNPTRIRDYLLSNIKNESGSTERVAYELAKQLAPFTKDGVYGDFFNGRANISLDADMVGLELEELKNAPELRRVVLFVLTSRIAHDMYLTRDRKKLCLVDEAWQLLGADKETAEFIEEGYRRARKYNGIFCVGTQGIEDAYKNDAAQAAYNNADWKILLRQDRKNLEKLIEDGMVNFSPAVKRMLLSLRTERGRFSEMLISSPNGDSVVRHIPDPFSLLMASTNAQDFNECNALLEQGHSTMEALEIMLARRAPQEQLSPRRRKDDY</sequence>
<geneLocation type="plasmid" evidence="2 3">
    <name>pACP4.4</name>
</geneLocation>
<organism evidence="2 3">
    <name type="scientific">Acidovorax carolinensis</name>
    <dbReference type="NCBI Taxonomy" id="553814"/>
    <lineage>
        <taxon>Bacteria</taxon>
        <taxon>Pseudomonadati</taxon>
        <taxon>Pseudomonadota</taxon>
        <taxon>Betaproteobacteria</taxon>
        <taxon>Burkholderiales</taxon>
        <taxon>Comamonadaceae</taxon>
        <taxon>Acidovorax</taxon>
    </lineage>
</organism>
<dbReference type="Gene3D" id="3.40.50.300">
    <property type="entry name" value="P-loop containing nucleotide triphosphate hydrolases"/>
    <property type="match status" value="1"/>
</dbReference>
<dbReference type="InterPro" id="IPR014117">
    <property type="entry name" value="TraC-F-type"/>
</dbReference>
<dbReference type="Pfam" id="PF19044">
    <property type="entry name" value="P-loop_TraG"/>
    <property type="match status" value="1"/>
</dbReference>
<dbReference type="InterPro" id="IPR043964">
    <property type="entry name" value="P-loop_TraG"/>
</dbReference>
<dbReference type="Proteomes" id="UP000194440">
    <property type="component" value="Plasmid pACP4.4"/>
</dbReference>
<dbReference type="KEGG" id="acip:CBP36_21790"/>
<feature type="domain" description="TraG P-loop" evidence="1">
    <location>
        <begin position="485"/>
        <end position="808"/>
    </location>
</feature>
<name>A0A240UKE4_9BURK</name>
<dbReference type="Pfam" id="PF11130">
    <property type="entry name" value="TraC_F_IV"/>
    <property type="match status" value="1"/>
</dbReference>
<dbReference type="AlphaFoldDB" id="A0A240UKE4"/>
<proteinExistence type="predicted"/>
<dbReference type="PANTHER" id="PTHR38467">
    <property type="match status" value="1"/>
</dbReference>
<accession>A0A240UKE4</accession>
<dbReference type="InterPro" id="IPR025955">
    <property type="entry name" value="TraC/Conjuga_ATPase"/>
</dbReference>
<keyword evidence="3" id="KW-1185">Reference proteome</keyword>
<dbReference type="CDD" id="cd01127">
    <property type="entry name" value="TrwB_TraG_TraD_VirD4"/>
    <property type="match status" value="1"/>
</dbReference>
<dbReference type="PANTHER" id="PTHR38467:SF1">
    <property type="entry name" value="CONJUGATIVE TRANSFER: ASSEMBLY"/>
    <property type="match status" value="1"/>
</dbReference>
<keyword evidence="2" id="KW-0614">Plasmid</keyword>